<evidence type="ECO:0000313" key="1">
    <source>
        <dbReference type="EMBL" id="EHH00962.1"/>
    </source>
</evidence>
<sequence length="45" mass="4992">MEVVLGKTRATFFCVSETGKWRSTSMFVRLPEGGHVWAEGVISFG</sequence>
<dbReference type="AlphaFoldDB" id="G5SP15"/>
<keyword evidence="2" id="KW-1185">Reference proteome</keyword>
<dbReference type="HOGENOM" id="CLU_3202994_0_0_10"/>
<name>G5SP15_9BACT</name>
<dbReference type="STRING" id="762968.HMPREF9441_01010"/>
<evidence type="ECO:0000313" key="2">
    <source>
        <dbReference type="Proteomes" id="UP000003598"/>
    </source>
</evidence>
<dbReference type="EMBL" id="AFFY01000016">
    <property type="protein sequence ID" value="EHH00962.1"/>
    <property type="molecule type" value="Genomic_DNA"/>
</dbReference>
<gene>
    <name evidence="1" type="ORF">HMPREF9441_01010</name>
</gene>
<dbReference type="Proteomes" id="UP000003598">
    <property type="component" value="Unassembled WGS sequence"/>
</dbReference>
<protein>
    <submittedName>
        <fullName evidence="1">Uncharacterized protein</fullName>
    </submittedName>
</protein>
<organism evidence="1 2">
    <name type="scientific">Paraprevotella clara YIT 11840</name>
    <dbReference type="NCBI Taxonomy" id="762968"/>
    <lineage>
        <taxon>Bacteria</taxon>
        <taxon>Pseudomonadati</taxon>
        <taxon>Bacteroidota</taxon>
        <taxon>Bacteroidia</taxon>
        <taxon>Bacteroidales</taxon>
        <taxon>Prevotellaceae</taxon>
        <taxon>Paraprevotella</taxon>
    </lineage>
</organism>
<accession>G5SP15</accession>
<comment type="caution">
    <text evidence="1">The sequence shown here is derived from an EMBL/GenBank/DDBJ whole genome shotgun (WGS) entry which is preliminary data.</text>
</comment>
<reference evidence="1 2" key="1">
    <citation type="submission" date="2011-03" db="EMBL/GenBank/DDBJ databases">
        <authorList>
            <person name="Weinstock G."/>
            <person name="Sodergren E."/>
            <person name="Clifton S."/>
            <person name="Fulton L."/>
            <person name="Fulton B."/>
            <person name="Courtney L."/>
            <person name="Fronick C."/>
            <person name="Harrison M."/>
            <person name="Strong C."/>
            <person name="Farmer C."/>
            <person name="Delahaunty K."/>
            <person name="Markovic C."/>
            <person name="Hall O."/>
            <person name="Minx P."/>
            <person name="Tomlinson C."/>
            <person name="Mitreva M."/>
            <person name="Hou S."/>
            <person name="Chen J."/>
            <person name="Wollam A."/>
            <person name="Pepin K.H."/>
            <person name="Johnson M."/>
            <person name="Bhonagiri V."/>
            <person name="Zhang X."/>
            <person name="Suruliraj S."/>
            <person name="Warren W."/>
            <person name="Chinwalla A."/>
            <person name="Mardis E.R."/>
            <person name="Wilson R.K."/>
        </authorList>
    </citation>
    <scope>NUCLEOTIDE SEQUENCE [LARGE SCALE GENOMIC DNA]</scope>
    <source>
        <strain evidence="1 2">YIT 11840</strain>
    </source>
</reference>
<proteinExistence type="predicted"/>